<proteinExistence type="inferred from homology"/>
<comment type="similarity">
    <text evidence="2">Belongs to the bacterial solute-binding protein SsuA/TauA family.</text>
</comment>
<comment type="subcellular location">
    <subcellularLocation>
        <location evidence="1">Periplasm</location>
    </subcellularLocation>
</comment>
<dbReference type="Proteomes" id="UP000179627">
    <property type="component" value="Unassembled WGS sequence"/>
</dbReference>
<dbReference type="PANTHER" id="PTHR30024:SF47">
    <property type="entry name" value="TAURINE-BINDING PERIPLASMIC PROTEIN"/>
    <property type="match status" value="1"/>
</dbReference>
<protein>
    <submittedName>
        <fullName evidence="5">Nitrate ABC transporter substrate-binding protein</fullName>
    </submittedName>
</protein>
<evidence type="ECO:0000313" key="5">
    <source>
        <dbReference type="EMBL" id="OHV28816.1"/>
    </source>
</evidence>
<name>A0A1S1Q5D2_9ACTN</name>
<dbReference type="PANTHER" id="PTHR30024">
    <property type="entry name" value="ALIPHATIC SULFONATES-BINDING PROTEIN-RELATED"/>
    <property type="match status" value="1"/>
</dbReference>
<dbReference type="AlphaFoldDB" id="A0A1S1Q5D2"/>
<evidence type="ECO:0000256" key="3">
    <source>
        <dbReference type="ARBA" id="ARBA00022729"/>
    </source>
</evidence>
<feature type="region of interest" description="Disordered" evidence="4">
    <location>
        <begin position="1"/>
        <end position="21"/>
    </location>
</feature>
<dbReference type="Pfam" id="PF13379">
    <property type="entry name" value="NMT1_2"/>
    <property type="match status" value="1"/>
</dbReference>
<gene>
    <name evidence="5" type="ORF">CC117_29775</name>
</gene>
<accession>A0A1S1Q5D2</accession>
<evidence type="ECO:0000256" key="2">
    <source>
        <dbReference type="ARBA" id="ARBA00010742"/>
    </source>
</evidence>
<evidence type="ECO:0000256" key="1">
    <source>
        <dbReference type="ARBA" id="ARBA00004418"/>
    </source>
</evidence>
<comment type="caution">
    <text evidence="5">The sequence shown here is derived from an EMBL/GenBank/DDBJ whole genome shotgun (WGS) entry which is preliminary data.</text>
</comment>
<reference evidence="6" key="1">
    <citation type="submission" date="2016-07" db="EMBL/GenBank/DDBJ databases">
        <title>Sequence Frankia sp. strain CcI1.17.</title>
        <authorList>
            <person name="Ghodhbane-Gtari F."/>
            <person name="Swanson E."/>
            <person name="Gueddou A."/>
            <person name="Morris K."/>
            <person name="Hezbri K."/>
            <person name="Ktari A."/>
            <person name="Nouioui I."/>
            <person name="Abebe-Akele F."/>
            <person name="Simpson S."/>
            <person name="Thomas K."/>
            <person name="Gtari M."/>
            <person name="Tisa L.S."/>
            <person name="Hurst S."/>
        </authorList>
    </citation>
    <scope>NUCLEOTIDE SEQUENCE [LARGE SCALE GENOMIC DNA]</scope>
    <source>
        <strain evidence="6">Cc1.17</strain>
    </source>
</reference>
<keyword evidence="3" id="KW-0732">Signal</keyword>
<dbReference type="Gene3D" id="3.40.190.10">
    <property type="entry name" value="Periplasmic binding protein-like II"/>
    <property type="match status" value="2"/>
</dbReference>
<dbReference type="EMBL" id="MBLM01000170">
    <property type="protein sequence ID" value="OHV28816.1"/>
    <property type="molecule type" value="Genomic_DNA"/>
</dbReference>
<dbReference type="SUPFAM" id="SSF53850">
    <property type="entry name" value="Periplasmic binding protein-like II"/>
    <property type="match status" value="1"/>
</dbReference>
<evidence type="ECO:0000256" key="4">
    <source>
        <dbReference type="SAM" id="MobiDB-lite"/>
    </source>
</evidence>
<evidence type="ECO:0000313" key="6">
    <source>
        <dbReference type="Proteomes" id="UP000179627"/>
    </source>
</evidence>
<sequence>MPAMRRLPLLPLRRSSSSPRSRRTVSAVAVLAVAGSMAAACGGSSDNSAGSDGALKVKIMSTSATFTDLPTTVIVAQDYFTQVGLDADVSFSNASNASLVTQAVISGDTNIGTSGAGALYNAYAEGKTNLVSLGTTNPSITFGLALNQETLDTLAERGVTPESSADERVKALRGLTLTSSPEGSTGNTYLRLMLSEHGVDPDRDVTILPNNDATAQIATTRQGRVSGFAQSFPRANFPEAEGWGGLWLNWSVDLPSVLPLAAHEYYTTRSWLEQNPEIAKRVMQAMWLAHRDLQNPTDELRDKVRALPEFSNLNETAFNEGWEFAVGAYKGATPLTTQEMFDNQVRIVNLTRDSPISFGFDDIYDLSAAEAAQP</sequence>
<dbReference type="GO" id="GO:0042597">
    <property type="term" value="C:periplasmic space"/>
    <property type="evidence" value="ECO:0007669"/>
    <property type="project" value="UniProtKB-SubCell"/>
</dbReference>
<keyword evidence="6" id="KW-1185">Reference proteome</keyword>
<dbReference type="OrthoDB" id="9806288at2"/>
<organism evidence="5 6">
    <name type="scientific">Parafrankia colletiae</name>
    <dbReference type="NCBI Taxonomy" id="573497"/>
    <lineage>
        <taxon>Bacteria</taxon>
        <taxon>Bacillati</taxon>
        <taxon>Actinomycetota</taxon>
        <taxon>Actinomycetes</taxon>
        <taxon>Frankiales</taxon>
        <taxon>Frankiaceae</taxon>
        <taxon>Parafrankia</taxon>
    </lineage>
</organism>